<protein>
    <recommendedName>
        <fullName evidence="2">Cation-transporting P-type ATPase N-terminal domain-containing protein</fullName>
    </recommendedName>
</protein>
<comment type="caution">
    <text evidence="3">The sequence shown here is derived from an EMBL/GenBank/DDBJ whole genome shotgun (WGS) entry which is preliminary data.</text>
</comment>
<dbReference type="AlphaFoldDB" id="A0A8S3FLQ7"/>
<proteinExistence type="predicted"/>
<keyword evidence="1" id="KW-1133">Transmembrane helix</keyword>
<dbReference type="InterPro" id="IPR004014">
    <property type="entry name" value="ATPase_P-typ_cation-transptr_N"/>
</dbReference>
<evidence type="ECO:0000313" key="4">
    <source>
        <dbReference type="Proteomes" id="UP000681967"/>
    </source>
</evidence>
<dbReference type="Gene3D" id="2.70.150.10">
    <property type="entry name" value="Calcium-transporting ATPase, cytoplasmic transduction domain A"/>
    <property type="match status" value="1"/>
</dbReference>
<feature type="domain" description="Cation-transporting P-type ATPase N-terminal" evidence="2">
    <location>
        <begin position="19"/>
        <end position="93"/>
    </location>
</feature>
<name>A0A8S3FLQ7_9BILA</name>
<accession>A0A8S3FLQ7</accession>
<dbReference type="SUPFAM" id="SSF81665">
    <property type="entry name" value="Calcium ATPase, transmembrane domain M"/>
    <property type="match status" value="1"/>
</dbReference>
<dbReference type="PANTHER" id="PTHR42861">
    <property type="entry name" value="CALCIUM-TRANSPORTING ATPASE"/>
    <property type="match status" value="1"/>
</dbReference>
<feature type="transmembrane region" description="Helical" evidence="1">
    <location>
        <begin position="114"/>
        <end position="135"/>
    </location>
</feature>
<evidence type="ECO:0000259" key="2">
    <source>
        <dbReference type="SMART" id="SM00831"/>
    </source>
</evidence>
<evidence type="ECO:0000313" key="3">
    <source>
        <dbReference type="EMBL" id="CAF5130246.1"/>
    </source>
</evidence>
<organism evidence="3 4">
    <name type="scientific">Rotaria magnacalcarata</name>
    <dbReference type="NCBI Taxonomy" id="392030"/>
    <lineage>
        <taxon>Eukaryota</taxon>
        <taxon>Metazoa</taxon>
        <taxon>Spiralia</taxon>
        <taxon>Gnathifera</taxon>
        <taxon>Rotifera</taxon>
        <taxon>Eurotatoria</taxon>
        <taxon>Bdelloidea</taxon>
        <taxon>Philodinida</taxon>
        <taxon>Philodinidae</taxon>
        <taxon>Rotaria</taxon>
    </lineage>
</organism>
<dbReference type="Proteomes" id="UP000681967">
    <property type="component" value="Unassembled WGS sequence"/>
</dbReference>
<sequence length="156" mass="17612">MHQTSLNRQSSFAKTGLDAPWTKTKDEIADFYKVDETKGLSEERVRQDLETYGPNELPAEEGKPLWKLILEQFNDLLVKILLAAACISFVLALFEEHKEGESLVAAFVEPLVILLILIANAIVGVWQVSYIFIFINSLDKTNDINRNGTPKVLLKH</sequence>
<dbReference type="SMART" id="SM00831">
    <property type="entry name" value="Cation_ATPase_N"/>
    <property type="match status" value="1"/>
</dbReference>
<dbReference type="Gene3D" id="1.20.1110.10">
    <property type="entry name" value="Calcium-transporting ATPase, transmembrane domain"/>
    <property type="match status" value="1"/>
</dbReference>
<reference evidence="3" key="1">
    <citation type="submission" date="2021-02" db="EMBL/GenBank/DDBJ databases">
        <authorList>
            <person name="Nowell W R."/>
        </authorList>
    </citation>
    <scope>NUCLEOTIDE SEQUENCE</scope>
</reference>
<dbReference type="Pfam" id="PF00690">
    <property type="entry name" value="Cation_ATPase_N"/>
    <property type="match status" value="1"/>
</dbReference>
<keyword evidence="1" id="KW-0812">Transmembrane</keyword>
<evidence type="ECO:0000256" key="1">
    <source>
        <dbReference type="SAM" id="Phobius"/>
    </source>
</evidence>
<feature type="transmembrane region" description="Helical" evidence="1">
    <location>
        <begin position="76"/>
        <end position="94"/>
    </location>
</feature>
<dbReference type="EMBL" id="CAJOBH010247784">
    <property type="protein sequence ID" value="CAF5130246.1"/>
    <property type="molecule type" value="Genomic_DNA"/>
</dbReference>
<keyword evidence="1" id="KW-0472">Membrane</keyword>
<gene>
    <name evidence="3" type="ORF">BYL167_LOCUS68391</name>
</gene>
<dbReference type="InterPro" id="IPR023298">
    <property type="entry name" value="ATPase_P-typ_TM_dom_sf"/>
</dbReference>